<protein>
    <submittedName>
        <fullName evidence="2">Uncharacterized protein</fullName>
    </submittedName>
</protein>
<name>A0A9W8QR13_AKAMU</name>
<dbReference type="RefSeq" id="XP_056060116.1">
    <property type="nucleotide sequence ID" value="XM_056204797.1"/>
</dbReference>
<evidence type="ECO:0000313" key="3">
    <source>
        <dbReference type="Proteomes" id="UP001144673"/>
    </source>
</evidence>
<evidence type="ECO:0000313" key="2">
    <source>
        <dbReference type="EMBL" id="KAJ4165201.1"/>
    </source>
</evidence>
<dbReference type="AlphaFoldDB" id="A0A9W8QR13"/>
<feature type="region of interest" description="Disordered" evidence="1">
    <location>
        <begin position="1"/>
        <end position="32"/>
    </location>
</feature>
<sequence length="87" mass="9114">MPRSNTGRNGGEQASNMLKIASQSSEAPRDTEGGCLFANMFAEVLSDPGVQKNMDVLRNRQPGEDGSSYSANSANVDGNADAGHKTP</sequence>
<dbReference type="Proteomes" id="UP001144673">
    <property type="component" value="Chromosome 1"/>
</dbReference>
<dbReference type="KEGG" id="amus:LMH87_006843"/>
<comment type="caution">
    <text evidence="2">The sequence shown here is derived from an EMBL/GenBank/DDBJ whole genome shotgun (WGS) entry which is preliminary data.</text>
</comment>
<feature type="region of interest" description="Disordered" evidence="1">
    <location>
        <begin position="47"/>
        <end position="87"/>
    </location>
</feature>
<proteinExistence type="predicted"/>
<keyword evidence="3" id="KW-1185">Reference proteome</keyword>
<feature type="compositionally biased region" description="Polar residues" evidence="1">
    <location>
        <begin position="67"/>
        <end position="76"/>
    </location>
</feature>
<dbReference type="GeneID" id="80894002"/>
<organism evidence="2 3">
    <name type="scientific">Akanthomyces muscarius</name>
    <name type="common">Entomopathogenic fungus</name>
    <name type="synonym">Lecanicillium muscarium</name>
    <dbReference type="NCBI Taxonomy" id="2231603"/>
    <lineage>
        <taxon>Eukaryota</taxon>
        <taxon>Fungi</taxon>
        <taxon>Dikarya</taxon>
        <taxon>Ascomycota</taxon>
        <taxon>Pezizomycotina</taxon>
        <taxon>Sordariomycetes</taxon>
        <taxon>Hypocreomycetidae</taxon>
        <taxon>Hypocreales</taxon>
        <taxon>Cordycipitaceae</taxon>
        <taxon>Akanthomyces</taxon>
    </lineage>
</organism>
<gene>
    <name evidence="2" type="ORF">LMH87_006843</name>
</gene>
<reference evidence="2" key="1">
    <citation type="journal article" date="2023" name="Access Microbiol">
        <title>De-novo genome assembly for Akanthomyces muscarius, a biocontrol agent of insect agricultural pests.</title>
        <authorList>
            <person name="Erdos Z."/>
            <person name="Studholme D.J."/>
            <person name="Raymond B."/>
            <person name="Sharma M."/>
        </authorList>
    </citation>
    <scope>NUCLEOTIDE SEQUENCE</scope>
    <source>
        <strain evidence="2">Ve6</strain>
    </source>
</reference>
<dbReference type="EMBL" id="JAJHUN010000001">
    <property type="protein sequence ID" value="KAJ4165201.1"/>
    <property type="molecule type" value="Genomic_DNA"/>
</dbReference>
<evidence type="ECO:0000256" key="1">
    <source>
        <dbReference type="SAM" id="MobiDB-lite"/>
    </source>
</evidence>
<accession>A0A9W8QR13</accession>
<feature type="compositionally biased region" description="Polar residues" evidence="1">
    <location>
        <begin position="1"/>
        <end position="26"/>
    </location>
</feature>